<feature type="compositionally biased region" description="Low complexity" evidence="1">
    <location>
        <begin position="608"/>
        <end position="624"/>
    </location>
</feature>
<dbReference type="Proteomes" id="UP001500620">
    <property type="component" value="Unassembled WGS sequence"/>
</dbReference>
<dbReference type="RefSeq" id="WP_345139307.1">
    <property type="nucleotide sequence ID" value="NZ_BAABAT010000049.1"/>
</dbReference>
<evidence type="ECO:0000256" key="1">
    <source>
        <dbReference type="SAM" id="MobiDB-lite"/>
    </source>
</evidence>
<feature type="compositionally biased region" description="Low complexity" evidence="1">
    <location>
        <begin position="72"/>
        <end position="92"/>
    </location>
</feature>
<dbReference type="Pfam" id="PF22633">
    <property type="entry name" value="F5_F8_type_C_2"/>
    <property type="match status" value="1"/>
</dbReference>
<feature type="region of interest" description="Disordered" evidence="1">
    <location>
        <begin position="608"/>
        <end position="630"/>
    </location>
</feature>
<feature type="domain" description="F5/8 type C" evidence="3">
    <location>
        <begin position="834"/>
        <end position="982"/>
    </location>
</feature>
<evidence type="ECO:0000256" key="2">
    <source>
        <dbReference type="SAM" id="Phobius"/>
    </source>
</evidence>
<dbReference type="PROSITE" id="PS50022">
    <property type="entry name" value="FA58C_3"/>
    <property type="match status" value="1"/>
</dbReference>
<sequence length="982" mass="98691">MTEQPNAPTPRRVDRCLLIGDTTTTVPMPAGWLAVVVSPAVAPTELGPLVLRGLRPPPDLPGRRRIGAHTRPLSSAAAPASPPDDLAPSHSPRPADLAAPSSPRSADLAAPPSAVPADLGPRPSPRPADLAAPPSAVPADLGPRPSPRPADLAAPPSAVPADLGPRPSPRPADLAAPPSAVPADLGPRPSPRPADLAPPAPPRPAGGAELDSIPADGRAGHGEGLDAGLDGLEGLVLLGAGDDAAAELAGAVGLPVFAPDGPVWVAPGGMLFAPGGWWRHTPGGRRVAAGPRWPAPAWQSLLPEHTQWPLNARPIPAGWLLSAGDSATDGSPLGGAESESAPRLADAVSVDPERPRLLLDATVNATALAAALRALPPAARIAVEVVPLAPGQGAGRAAAFGAASELGEAVRLVNGVPLHSPSGDAVVYALDGAGLPVWAEPAWLLLCHPGGREEVLASSPPQPALRPVGPATYAMELGWLVRLSGGGLTAEPSGPLPPARGRAEVPAPRSPEAAGPQVVELTIDLSPRRAAAAATPEPLSATTPEPPSARTLQPPPATTLQPPPATTLQPPPAAAPQPAMTSQPAPATTQQPPPAAALEPLSATARQPLSATRAEAPSAASAAPAERESGAAFDADGRYRVVVGTAGLEINDLLWPPVSALFTAVLTDIPAIVDIRVAGDATPWGLAAARELAERHPGDAAEAAGRAKAYRAAELLPATAGAPAATSLAPKRQRRRVRLLLAAACVVVLVLLGVGVAVAWARGGDDDNAASGQTRAEPGLLPGALGGASATGTGGSAPASRAAASGSASAKQASGSPSAPAAGASAGAPAASSAPSPTQVNLGDGVDLAQGRPTRDSGHTDVYGSGNVADGNAMTYWESRTNFPQWVQVDLGSAMEVRRAVLRLPPSAAWPARTQRIEVQGSTDDKQFRPLVPAATYTFSYDSGQRVTVALPPGPVRYVRVVFTSNSVQGAGQLSALEVYKG</sequence>
<keyword evidence="2" id="KW-0812">Transmembrane</keyword>
<evidence type="ECO:0000313" key="5">
    <source>
        <dbReference type="Proteomes" id="UP001500620"/>
    </source>
</evidence>
<dbReference type="InterPro" id="IPR008979">
    <property type="entry name" value="Galactose-bd-like_sf"/>
</dbReference>
<gene>
    <name evidence="4" type="ORF">GCM10022255_097150</name>
</gene>
<feature type="compositionally biased region" description="Low complexity" evidence="1">
    <location>
        <begin position="576"/>
        <end position="595"/>
    </location>
</feature>
<proteinExistence type="predicted"/>
<keyword evidence="5" id="KW-1185">Reference proteome</keyword>
<dbReference type="EMBL" id="BAABAT010000049">
    <property type="protein sequence ID" value="GAA4262024.1"/>
    <property type="molecule type" value="Genomic_DNA"/>
</dbReference>
<name>A0ABP8DQW7_9ACTN</name>
<dbReference type="SUPFAM" id="SSF49785">
    <property type="entry name" value="Galactose-binding domain-like"/>
    <property type="match status" value="1"/>
</dbReference>
<feature type="region of interest" description="Disordered" evidence="1">
    <location>
        <begin position="490"/>
        <end position="595"/>
    </location>
</feature>
<feature type="compositionally biased region" description="Pro residues" evidence="1">
    <location>
        <begin position="188"/>
        <end position="204"/>
    </location>
</feature>
<feature type="compositionally biased region" description="Low complexity" evidence="1">
    <location>
        <begin position="778"/>
        <end position="838"/>
    </location>
</feature>
<protein>
    <recommendedName>
        <fullName evidence="3">F5/8 type C domain-containing protein</fullName>
    </recommendedName>
</protein>
<organism evidence="4 5">
    <name type="scientific">Dactylosporangium darangshiense</name>
    <dbReference type="NCBI Taxonomy" id="579108"/>
    <lineage>
        <taxon>Bacteria</taxon>
        <taxon>Bacillati</taxon>
        <taxon>Actinomycetota</taxon>
        <taxon>Actinomycetes</taxon>
        <taxon>Micromonosporales</taxon>
        <taxon>Micromonosporaceae</taxon>
        <taxon>Dactylosporangium</taxon>
    </lineage>
</organism>
<evidence type="ECO:0000259" key="3">
    <source>
        <dbReference type="PROSITE" id="PS50022"/>
    </source>
</evidence>
<feature type="transmembrane region" description="Helical" evidence="2">
    <location>
        <begin position="739"/>
        <end position="761"/>
    </location>
</feature>
<feature type="compositionally biased region" description="Pro residues" evidence="1">
    <location>
        <begin position="553"/>
        <end position="575"/>
    </location>
</feature>
<keyword evidence="2" id="KW-1133">Transmembrane helix</keyword>
<dbReference type="InterPro" id="IPR000421">
    <property type="entry name" value="FA58C"/>
</dbReference>
<dbReference type="Gene3D" id="2.60.120.260">
    <property type="entry name" value="Galactose-binding domain-like"/>
    <property type="match status" value="1"/>
</dbReference>
<comment type="caution">
    <text evidence="4">The sequence shown here is derived from an EMBL/GenBank/DDBJ whole genome shotgun (WGS) entry which is preliminary data.</text>
</comment>
<accession>A0ABP8DQW7</accession>
<evidence type="ECO:0000313" key="4">
    <source>
        <dbReference type="EMBL" id="GAA4262024.1"/>
    </source>
</evidence>
<feature type="region of interest" description="Disordered" evidence="1">
    <location>
        <begin position="49"/>
        <end position="225"/>
    </location>
</feature>
<reference evidence="5" key="1">
    <citation type="journal article" date="2019" name="Int. J. Syst. Evol. Microbiol.">
        <title>The Global Catalogue of Microorganisms (GCM) 10K type strain sequencing project: providing services to taxonomists for standard genome sequencing and annotation.</title>
        <authorList>
            <consortium name="The Broad Institute Genomics Platform"/>
            <consortium name="The Broad Institute Genome Sequencing Center for Infectious Disease"/>
            <person name="Wu L."/>
            <person name="Ma J."/>
        </authorList>
    </citation>
    <scope>NUCLEOTIDE SEQUENCE [LARGE SCALE GENOMIC DNA]</scope>
    <source>
        <strain evidence="5">JCM 17441</strain>
    </source>
</reference>
<feature type="region of interest" description="Disordered" evidence="1">
    <location>
        <begin position="769"/>
        <end position="866"/>
    </location>
</feature>
<feature type="compositionally biased region" description="Low complexity" evidence="1">
    <location>
        <begin position="528"/>
        <end position="552"/>
    </location>
</feature>
<keyword evidence="2" id="KW-0472">Membrane</keyword>